<protein>
    <submittedName>
        <fullName evidence="2">Uncharacterized protein</fullName>
    </submittedName>
</protein>
<dbReference type="EMBL" id="NGFP01000112">
    <property type="protein sequence ID" value="OUC94211.1"/>
    <property type="molecule type" value="Genomic_DNA"/>
</dbReference>
<accession>A0A243RHD2</accession>
<evidence type="ECO:0000256" key="1">
    <source>
        <dbReference type="SAM" id="Phobius"/>
    </source>
</evidence>
<dbReference type="Proteomes" id="UP000194761">
    <property type="component" value="Unassembled WGS sequence"/>
</dbReference>
<proteinExistence type="predicted"/>
<keyword evidence="1" id="KW-0472">Membrane</keyword>
<reference evidence="2 3" key="1">
    <citation type="submission" date="2017-05" db="EMBL/GenBank/DDBJ databases">
        <title>Biotechnological potential of actinobacteria isolated from South African environments.</title>
        <authorList>
            <person name="Le Roes-Hill M."/>
            <person name="Prins A."/>
            <person name="Durrell K.A."/>
        </authorList>
    </citation>
    <scope>NUCLEOTIDE SEQUENCE [LARGE SCALE GENOMIC DNA]</scope>
    <source>
        <strain evidence="2">M26</strain>
    </source>
</reference>
<feature type="transmembrane region" description="Helical" evidence="1">
    <location>
        <begin position="128"/>
        <end position="146"/>
    </location>
</feature>
<feature type="transmembrane region" description="Helical" evidence="1">
    <location>
        <begin position="97"/>
        <end position="116"/>
    </location>
</feature>
<sequence>MSEVPPVSEVPLVSEVPPRRSRWRVVLRRWPTALAVGLLAATAGGSSAGGVTPLAEVLLLLPLLYLVVAKIQRREASWPVLLVLVALYLVLRMLDVVAVPAVFATVALAVMVWGAAAGDLRRSGAFQVQALGMIGFGALVLTALVVEPDLGRYLVAAGWFLHGLWDFVHLRRDTVVSRSYAELCAVLDVLIAAQLVFLA</sequence>
<gene>
    <name evidence="2" type="ORF">CA984_23420</name>
</gene>
<keyword evidence="1" id="KW-1133">Transmembrane helix</keyword>
<evidence type="ECO:0000313" key="3">
    <source>
        <dbReference type="Proteomes" id="UP000194761"/>
    </source>
</evidence>
<organism evidence="2 3">
    <name type="scientific">Streptosporangium minutum</name>
    <dbReference type="NCBI Taxonomy" id="569862"/>
    <lineage>
        <taxon>Bacteria</taxon>
        <taxon>Bacillati</taxon>
        <taxon>Actinomycetota</taxon>
        <taxon>Actinomycetes</taxon>
        <taxon>Streptosporangiales</taxon>
        <taxon>Streptosporangiaceae</taxon>
        <taxon>Streptosporangium</taxon>
    </lineage>
</organism>
<feature type="transmembrane region" description="Helical" evidence="1">
    <location>
        <begin position="75"/>
        <end position="91"/>
    </location>
</feature>
<dbReference type="AlphaFoldDB" id="A0A243RHD2"/>
<keyword evidence="1" id="KW-0812">Transmembrane</keyword>
<keyword evidence="3" id="KW-1185">Reference proteome</keyword>
<name>A0A243RHD2_9ACTN</name>
<comment type="caution">
    <text evidence="2">The sequence shown here is derived from an EMBL/GenBank/DDBJ whole genome shotgun (WGS) entry which is preliminary data.</text>
</comment>
<evidence type="ECO:0000313" key="2">
    <source>
        <dbReference type="EMBL" id="OUC94211.1"/>
    </source>
</evidence>
<feature type="transmembrane region" description="Helical" evidence="1">
    <location>
        <begin position="50"/>
        <end position="68"/>
    </location>
</feature>